<dbReference type="SUPFAM" id="SSF88697">
    <property type="entry name" value="PUA domain-like"/>
    <property type="match status" value="1"/>
</dbReference>
<dbReference type="Proteomes" id="UP001066276">
    <property type="component" value="Chromosome 2_1"/>
</dbReference>
<comment type="caution">
    <text evidence="2">The sequence shown here is derived from an EMBL/GenBank/DDBJ whole genome shotgun (WGS) entry which is preliminary data.</text>
</comment>
<feature type="compositionally biased region" description="Basic and acidic residues" evidence="1">
    <location>
        <begin position="1"/>
        <end position="15"/>
    </location>
</feature>
<sequence>MLRIRSAKDNEDNRAKDRHRRQGETLVTSKSMKCGCLSFRQPYAGLVLNGFKTVETRWRPVLAEYSTCTIAVHIAYKDWDDCAWKDILLTKLSMSPAQVDNLLYSGDRFGRGVIAGLIDVGVTWQCPDILSPAESFELECKALLTGLEQKYLTEVFNPRWLIEPLPAKGAKDIWQVNIPDELIPSSF</sequence>
<name>A0AAV7VAY5_PLEWA</name>
<proteinExistence type="predicted"/>
<evidence type="ECO:0000313" key="3">
    <source>
        <dbReference type="Proteomes" id="UP001066276"/>
    </source>
</evidence>
<evidence type="ECO:0008006" key="4">
    <source>
        <dbReference type="Google" id="ProtNLM"/>
    </source>
</evidence>
<dbReference type="AlphaFoldDB" id="A0AAV7VAY5"/>
<feature type="region of interest" description="Disordered" evidence="1">
    <location>
        <begin position="1"/>
        <end position="24"/>
    </location>
</feature>
<gene>
    <name evidence="2" type="ORF">NDU88_001850</name>
</gene>
<accession>A0AAV7VAY5</accession>
<dbReference type="EMBL" id="JANPWB010000003">
    <property type="protein sequence ID" value="KAJ1198006.1"/>
    <property type="molecule type" value="Genomic_DNA"/>
</dbReference>
<evidence type="ECO:0000313" key="2">
    <source>
        <dbReference type="EMBL" id="KAJ1198006.1"/>
    </source>
</evidence>
<evidence type="ECO:0000256" key="1">
    <source>
        <dbReference type="SAM" id="MobiDB-lite"/>
    </source>
</evidence>
<protein>
    <recommendedName>
        <fullName evidence="4">ASCH domain-containing protein</fullName>
    </recommendedName>
</protein>
<organism evidence="2 3">
    <name type="scientific">Pleurodeles waltl</name>
    <name type="common">Iberian ribbed newt</name>
    <dbReference type="NCBI Taxonomy" id="8319"/>
    <lineage>
        <taxon>Eukaryota</taxon>
        <taxon>Metazoa</taxon>
        <taxon>Chordata</taxon>
        <taxon>Craniata</taxon>
        <taxon>Vertebrata</taxon>
        <taxon>Euteleostomi</taxon>
        <taxon>Amphibia</taxon>
        <taxon>Batrachia</taxon>
        <taxon>Caudata</taxon>
        <taxon>Salamandroidea</taxon>
        <taxon>Salamandridae</taxon>
        <taxon>Pleurodelinae</taxon>
        <taxon>Pleurodeles</taxon>
    </lineage>
</organism>
<dbReference type="InterPro" id="IPR015947">
    <property type="entry name" value="PUA-like_sf"/>
</dbReference>
<reference evidence="2" key="1">
    <citation type="journal article" date="2022" name="bioRxiv">
        <title>Sequencing and chromosome-scale assembly of the giantPleurodeles waltlgenome.</title>
        <authorList>
            <person name="Brown T."/>
            <person name="Elewa A."/>
            <person name="Iarovenko S."/>
            <person name="Subramanian E."/>
            <person name="Araus A.J."/>
            <person name="Petzold A."/>
            <person name="Susuki M."/>
            <person name="Suzuki K.-i.T."/>
            <person name="Hayashi T."/>
            <person name="Toyoda A."/>
            <person name="Oliveira C."/>
            <person name="Osipova E."/>
            <person name="Leigh N.D."/>
            <person name="Simon A."/>
            <person name="Yun M.H."/>
        </authorList>
    </citation>
    <scope>NUCLEOTIDE SEQUENCE</scope>
    <source>
        <strain evidence="2">20211129_DDA</strain>
        <tissue evidence="2">Liver</tissue>
    </source>
</reference>
<dbReference type="InterPro" id="IPR033615">
    <property type="entry name" value="EOLA1/EOLA2"/>
</dbReference>
<dbReference type="PANTHER" id="PTHR31666:SF0">
    <property type="entry name" value="PROTEIN EOLA1-RELATED"/>
    <property type="match status" value="1"/>
</dbReference>
<dbReference type="PANTHER" id="PTHR31666">
    <property type="entry name" value="PROTEIN CXORF40A-RELATED"/>
    <property type="match status" value="1"/>
</dbReference>
<keyword evidence="3" id="KW-1185">Reference proteome</keyword>